<organism evidence="1 2">
    <name type="scientific">Hymenobacter tibetensis</name>
    <dbReference type="NCBI Taxonomy" id="497967"/>
    <lineage>
        <taxon>Bacteria</taxon>
        <taxon>Pseudomonadati</taxon>
        <taxon>Bacteroidota</taxon>
        <taxon>Cytophagia</taxon>
        <taxon>Cytophagales</taxon>
        <taxon>Hymenobacteraceae</taxon>
        <taxon>Hymenobacter</taxon>
    </lineage>
</organism>
<evidence type="ECO:0000313" key="2">
    <source>
        <dbReference type="Proteomes" id="UP000831113"/>
    </source>
</evidence>
<gene>
    <name evidence="1" type="ORF">MTX78_14050</name>
</gene>
<name>A0ABY4CT79_9BACT</name>
<dbReference type="Proteomes" id="UP000831113">
    <property type="component" value="Chromosome"/>
</dbReference>
<accession>A0ABY4CT79</accession>
<dbReference type="RefSeq" id="WP_243795323.1">
    <property type="nucleotide sequence ID" value="NZ_CP094669.1"/>
</dbReference>
<reference evidence="1 2" key="1">
    <citation type="submission" date="2022-03" db="EMBL/GenBank/DDBJ databases">
        <title>Hymenobactersp. isolated from the air.</title>
        <authorList>
            <person name="Won M."/>
            <person name="Kwon S.-W."/>
        </authorList>
    </citation>
    <scope>NUCLEOTIDE SEQUENCE [LARGE SCALE GENOMIC DNA]</scope>
    <source>
        <strain evidence="1 2">KACC 21982</strain>
    </source>
</reference>
<proteinExistence type="predicted"/>
<dbReference type="InterPro" id="IPR013423">
    <property type="entry name" value="CHP02594"/>
</dbReference>
<protein>
    <submittedName>
        <fullName evidence="1">TIGR02594 family protein</fullName>
    </submittedName>
</protein>
<dbReference type="NCBIfam" id="TIGR02594">
    <property type="entry name" value="TIGR02594 family protein"/>
    <property type="match status" value="1"/>
</dbReference>
<evidence type="ECO:0000313" key="1">
    <source>
        <dbReference type="EMBL" id="UOG73247.1"/>
    </source>
</evidence>
<sequence>MATLPKKYQWLAEEPGPRMIKEALAVFGTVEQPGDPNNPVIISWAKETGEKNVTQMYVADSIPWCGLFMAVVAKRADKPLVKDPLWALNWGTFGVFTKTPMLGDVLVFVRRTTDGSRAGHVGLYVGEDETAYHVLGGNQGDCVCVTRMAKTRLYTARRPAYQLQPDNVRRIRLATTTALSHNEA</sequence>
<dbReference type="EMBL" id="CP094669">
    <property type="protein sequence ID" value="UOG73247.1"/>
    <property type="molecule type" value="Genomic_DNA"/>
</dbReference>
<keyword evidence="2" id="KW-1185">Reference proteome</keyword>